<evidence type="ECO:0000256" key="6">
    <source>
        <dbReference type="ARBA" id="ARBA00022833"/>
    </source>
</evidence>
<keyword evidence="7" id="KW-0698">rRNA processing</keyword>
<keyword evidence="7" id="KW-0690">Ribosome biogenesis</keyword>
<gene>
    <name evidence="7" type="primary">ybeY</name>
    <name evidence="8" type="ordered locus">Deba_0949</name>
</gene>
<comment type="subcellular location">
    <subcellularLocation>
        <location evidence="7">Cytoplasm</location>
    </subcellularLocation>
</comment>
<evidence type="ECO:0000256" key="5">
    <source>
        <dbReference type="ARBA" id="ARBA00022801"/>
    </source>
</evidence>
<dbReference type="NCBIfam" id="TIGR00043">
    <property type="entry name" value="rRNA maturation RNase YbeY"/>
    <property type="match status" value="1"/>
</dbReference>
<feature type="binding site" evidence="7">
    <location>
        <position position="105"/>
    </location>
    <ligand>
        <name>Zn(2+)</name>
        <dbReference type="ChEBI" id="CHEBI:29105"/>
        <note>catalytic</note>
    </ligand>
</feature>
<dbReference type="InterPro" id="IPR023091">
    <property type="entry name" value="MetalPrtase_cat_dom_sf_prd"/>
</dbReference>
<evidence type="ECO:0000256" key="1">
    <source>
        <dbReference type="ARBA" id="ARBA00010875"/>
    </source>
</evidence>
<accession>E1QFI3</accession>
<evidence type="ECO:0000256" key="2">
    <source>
        <dbReference type="ARBA" id="ARBA00022722"/>
    </source>
</evidence>
<keyword evidence="9" id="KW-1185">Reference proteome</keyword>
<dbReference type="AlphaFoldDB" id="E1QFI3"/>
<comment type="similarity">
    <text evidence="1 7">Belongs to the endoribonuclease YbeY family.</text>
</comment>
<comment type="function">
    <text evidence="7">Single strand-specific metallo-endoribonuclease involved in late-stage 70S ribosome quality control and in maturation of the 3' terminus of the 16S rRNA.</text>
</comment>
<dbReference type="SUPFAM" id="SSF55486">
    <property type="entry name" value="Metalloproteases ('zincins'), catalytic domain"/>
    <property type="match status" value="1"/>
</dbReference>
<dbReference type="eggNOG" id="COG0319">
    <property type="taxonomic scope" value="Bacteria"/>
</dbReference>
<proteinExistence type="inferred from homology"/>
<evidence type="ECO:0000313" key="9">
    <source>
        <dbReference type="Proteomes" id="UP000009047"/>
    </source>
</evidence>
<keyword evidence="2 7" id="KW-0540">Nuclease</keyword>
<dbReference type="Gene3D" id="3.40.390.30">
    <property type="entry name" value="Metalloproteases ('zincins'), catalytic domain"/>
    <property type="match status" value="1"/>
</dbReference>
<dbReference type="Proteomes" id="UP000009047">
    <property type="component" value="Chromosome"/>
</dbReference>
<dbReference type="PANTHER" id="PTHR46986">
    <property type="entry name" value="ENDORIBONUCLEASE YBEY, CHLOROPLASTIC"/>
    <property type="match status" value="1"/>
</dbReference>
<sequence>MESRIKRICAALALAEDAELSLLICDDVEIAQINGQYLDRRGPTNVLAFAMQEGDGAGVNPQILGDVVVSIDTAQREAAENGLDPDEHFVRLIIHGLLHLLGHDHLRDEEQARAMEELTEDLLEKSAAASERICHGPTVG</sequence>
<dbReference type="EMBL" id="CP002085">
    <property type="protein sequence ID" value="ADK84319.1"/>
    <property type="molecule type" value="Genomic_DNA"/>
</dbReference>
<dbReference type="InterPro" id="IPR002036">
    <property type="entry name" value="YbeY"/>
</dbReference>
<dbReference type="PROSITE" id="PS01306">
    <property type="entry name" value="UPF0054"/>
    <property type="match status" value="1"/>
</dbReference>
<reference evidence="8 9" key="1">
    <citation type="journal article" date="2010" name="Stand. Genomic Sci.">
        <title>Complete genome sequence of Desulfarculus baarsii type strain (2st14).</title>
        <authorList>
            <person name="Sun H."/>
            <person name="Spring S."/>
            <person name="Lapidus A."/>
            <person name="Davenport K."/>
            <person name="Del Rio T.G."/>
            <person name="Tice H."/>
            <person name="Nolan M."/>
            <person name="Copeland A."/>
            <person name="Cheng J.F."/>
            <person name="Lucas S."/>
            <person name="Tapia R."/>
            <person name="Goodwin L."/>
            <person name="Pitluck S."/>
            <person name="Ivanova N."/>
            <person name="Pagani I."/>
            <person name="Mavromatis K."/>
            <person name="Ovchinnikova G."/>
            <person name="Pati A."/>
            <person name="Chen A."/>
            <person name="Palaniappan K."/>
            <person name="Hauser L."/>
            <person name="Chang Y.J."/>
            <person name="Jeffries C.D."/>
            <person name="Detter J.C."/>
            <person name="Han C."/>
            <person name="Rohde M."/>
            <person name="Brambilla E."/>
            <person name="Goker M."/>
            <person name="Woyke T."/>
            <person name="Bristow J."/>
            <person name="Eisen J.A."/>
            <person name="Markowitz V."/>
            <person name="Hugenholtz P."/>
            <person name="Kyrpides N.C."/>
            <person name="Klenk H.P."/>
            <person name="Land M."/>
        </authorList>
    </citation>
    <scope>NUCLEOTIDE SEQUENCE [LARGE SCALE GENOMIC DNA]</scope>
    <source>
        <strain evidence="9">ATCC 33931 / DSM 2075 / LMG 7858 / VKM B-1802 / 2st14</strain>
    </source>
</reference>
<keyword evidence="4 7" id="KW-0255">Endonuclease</keyword>
<dbReference type="HAMAP" id="MF_00009">
    <property type="entry name" value="Endoribonucl_YbeY"/>
    <property type="match status" value="1"/>
</dbReference>
<evidence type="ECO:0000313" key="8">
    <source>
        <dbReference type="EMBL" id="ADK84319.1"/>
    </source>
</evidence>
<keyword evidence="7" id="KW-0963">Cytoplasm</keyword>
<dbReference type="KEGG" id="dbr:Deba_0949"/>
<dbReference type="GO" id="GO:0004521">
    <property type="term" value="F:RNA endonuclease activity"/>
    <property type="evidence" value="ECO:0007669"/>
    <property type="project" value="UniProtKB-UniRule"/>
</dbReference>
<evidence type="ECO:0000256" key="7">
    <source>
        <dbReference type="HAMAP-Rule" id="MF_00009"/>
    </source>
</evidence>
<comment type="cofactor">
    <cofactor evidence="7">
        <name>Zn(2+)</name>
        <dbReference type="ChEBI" id="CHEBI:29105"/>
    </cofactor>
    <text evidence="7">Binds 1 zinc ion.</text>
</comment>
<organism evidence="8 9">
    <name type="scientific">Desulfarculus baarsii (strain ATCC 33931 / DSM 2075 / LMG 7858 / VKM B-1802 / 2st14)</name>
    <dbReference type="NCBI Taxonomy" id="644282"/>
    <lineage>
        <taxon>Bacteria</taxon>
        <taxon>Pseudomonadati</taxon>
        <taxon>Thermodesulfobacteriota</taxon>
        <taxon>Desulfarculia</taxon>
        <taxon>Desulfarculales</taxon>
        <taxon>Desulfarculaceae</taxon>
        <taxon>Desulfarculus</taxon>
    </lineage>
</organism>
<dbReference type="STRING" id="644282.Deba_0949"/>
<dbReference type="HOGENOM" id="CLU_106710_3_3_7"/>
<dbReference type="Pfam" id="PF02130">
    <property type="entry name" value="YbeY"/>
    <property type="match status" value="1"/>
</dbReference>
<dbReference type="GO" id="GO:0004222">
    <property type="term" value="F:metalloendopeptidase activity"/>
    <property type="evidence" value="ECO:0007669"/>
    <property type="project" value="InterPro"/>
</dbReference>
<keyword evidence="3 7" id="KW-0479">Metal-binding</keyword>
<keyword evidence="6 7" id="KW-0862">Zinc</keyword>
<protein>
    <recommendedName>
        <fullName evidence="7">Endoribonuclease YbeY</fullName>
        <ecNumber evidence="7">3.1.-.-</ecNumber>
    </recommendedName>
</protein>
<feature type="binding site" evidence="7">
    <location>
        <position position="99"/>
    </location>
    <ligand>
        <name>Zn(2+)</name>
        <dbReference type="ChEBI" id="CHEBI:29105"/>
        <note>catalytic</note>
    </ligand>
</feature>
<keyword evidence="5 7" id="KW-0378">Hydrolase</keyword>
<feature type="binding site" evidence="7">
    <location>
        <position position="95"/>
    </location>
    <ligand>
        <name>Zn(2+)</name>
        <dbReference type="ChEBI" id="CHEBI:29105"/>
        <note>catalytic</note>
    </ligand>
</feature>
<dbReference type="InterPro" id="IPR020549">
    <property type="entry name" value="YbeY_CS"/>
</dbReference>
<evidence type="ECO:0000256" key="3">
    <source>
        <dbReference type="ARBA" id="ARBA00022723"/>
    </source>
</evidence>
<dbReference type="PANTHER" id="PTHR46986:SF1">
    <property type="entry name" value="ENDORIBONUCLEASE YBEY, CHLOROPLASTIC"/>
    <property type="match status" value="1"/>
</dbReference>
<dbReference type="GO" id="GO:0005737">
    <property type="term" value="C:cytoplasm"/>
    <property type="evidence" value="ECO:0007669"/>
    <property type="project" value="UniProtKB-SubCell"/>
</dbReference>
<dbReference type="GO" id="GO:0006364">
    <property type="term" value="P:rRNA processing"/>
    <property type="evidence" value="ECO:0007669"/>
    <property type="project" value="UniProtKB-UniRule"/>
</dbReference>
<dbReference type="EC" id="3.1.-.-" evidence="7"/>
<evidence type="ECO:0000256" key="4">
    <source>
        <dbReference type="ARBA" id="ARBA00022759"/>
    </source>
</evidence>
<dbReference type="GO" id="GO:0008270">
    <property type="term" value="F:zinc ion binding"/>
    <property type="evidence" value="ECO:0007669"/>
    <property type="project" value="UniProtKB-UniRule"/>
</dbReference>
<name>E1QFI3_DESB2</name>